<dbReference type="RefSeq" id="WP_091722377.1">
    <property type="nucleotide sequence ID" value="NZ_LT629779.1"/>
</dbReference>
<dbReference type="OrthoDB" id="3832207at2"/>
<dbReference type="PANTHER" id="PTHR46957">
    <property type="entry name" value="CYTOKINE RECEPTOR"/>
    <property type="match status" value="1"/>
</dbReference>
<dbReference type="GO" id="GO:0016798">
    <property type="term" value="F:hydrolase activity, acting on glycosyl bonds"/>
    <property type="evidence" value="ECO:0007669"/>
    <property type="project" value="UniProtKB-KW"/>
</dbReference>
<evidence type="ECO:0000256" key="3">
    <source>
        <dbReference type="SAM" id="SignalP"/>
    </source>
</evidence>
<evidence type="ECO:0000256" key="2">
    <source>
        <dbReference type="ARBA" id="ARBA00023326"/>
    </source>
</evidence>
<dbReference type="InterPro" id="IPR013783">
    <property type="entry name" value="Ig-like_fold"/>
</dbReference>
<keyword evidence="1" id="KW-0326">Glycosidase</keyword>
<keyword evidence="2" id="KW-0624">Polysaccharide degradation</keyword>
<dbReference type="InterPro" id="IPR003961">
    <property type="entry name" value="FN3_dom"/>
</dbReference>
<organism evidence="5 6">
    <name type="scientific">Pseudarthrobacter equi</name>
    <dbReference type="NCBI Taxonomy" id="728066"/>
    <lineage>
        <taxon>Bacteria</taxon>
        <taxon>Bacillati</taxon>
        <taxon>Actinomycetota</taxon>
        <taxon>Actinomycetes</taxon>
        <taxon>Micrococcales</taxon>
        <taxon>Micrococcaceae</taxon>
        <taxon>Pseudarthrobacter</taxon>
    </lineage>
</organism>
<feature type="chain" id="PRO_5009269372" evidence="3">
    <location>
        <begin position="44"/>
        <end position="760"/>
    </location>
</feature>
<dbReference type="InterPro" id="IPR059177">
    <property type="entry name" value="GH29D-like_dom"/>
</dbReference>
<accession>A0A1H2B0B8</accession>
<dbReference type="Pfam" id="PF00041">
    <property type="entry name" value="fn3"/>
    <property type="match status" value="2"/>
</dbReference>
<dbReference type="EMBL" id="LT629779">
    <property type="protein sequence ID" value="SDT51745.1"/>
    <property type="molecule type" value="Genomic_DNA"/>
</dbReference>
<evidence type="ECO:0000256" key="1">
    <source>
        <dbReference type="ARBA" id="ARBA00023295"/>
    </source>
</evidence>
<dbReference type="GO" id="GO:0016020">
    <property type="term" value="C:membrane"/>
    <property type="evidence" value="ECO:0007669"/>
    <property type="project" value="UniProtKB-SubCell"/>
</dbReference>
<keyword evidence="1" id="KW-0378">Hydrolase</keyword>
<dbReference type="Pfam" id="PF22352">
    <property type="entry name" value="K319L-like_PKD"/>
    <property type="match status" value="1"/>
</dbReference>
<name>A0A1H2B0B8_9MICC</name>
<gene>
    <name evidence="5" type="ORF">SAMN04489743_3338</name>
</gene>
<evidence type="ECO:0000313" key="6">
    <source>
        <dbReference type="Proteomes" id="UP000198751"/>
    </source>
</evidence>
<dbReference type="GO" id="GO:0000272">
    <property type="term" value="P:polysaccharide catabolic process"/>
    <property type="evidence" value="ECO:0007669"/>
    <property type="project" value="UniProtKB-KW"/>
</dbReference>
<keyword evidence="6" id="KW-1185">Reference proteome</keyword>
<dbReference type="InterPro" id="IPR036116">
    <property type="entry name" value="FN3_sf"/>
</dbReference>
<keyword evidence="2" id="KW-0119">Carbohydrate metabolism</keyword>
<dbReference type="Proteomes" id="UP000198751">
    <property type="component" value="Chromosome I"/>
</dbReference>
<dbReference type="AlphaFoldDB" id="A0A1H2B0B8"/>
<dbReference type="PANTHER" id="PTHR46957:SF3">
    <property type="entry name" value="CYTOKINE RECEPTOR"/>
    <property type="match status" value="1"/>
</dbReference>
<feature type="signal peptide" evidence="3">
    <location>
        <begin position="1"/>
        <end position="43"/>
    </location>
</feature>
<dbReference type="SUPFAM" id="SSF49265">
    <property type="entry name" value="Fibronectin type III"/>
    <property type="match status" value="1"/>
</dbReference>
<dbReference type="SMART" id="SM00060">
    <property type="entry name" value="FN3"/>
    <property type="match status" value="2"/>
</dbReference>
<protein>
    <submittedName>
        <fullName evidence="5">Fibronectin type III domain-containing protein</fullName>
    </submittedName>
</protein>
<evidence type="ECO:0000259" key="4">
    <source>
        <dbReference type="PROSITE" id="PS50853"/>
    </source>
</evidence>
<evidence type="ECO:0000313" key="5">
    <source>
        <dbReference type="EMBL" id="SDT51745.1"/>
    </source>
</evidence>
<dbReference type="PROSITE" id="PS50853">
    <property type="entry name" value="FN3"/>
    <property type="match status" value="2"/>
</dbReference>
<feature type="domain" description="Fibronectin type-III" evidence="4">
    <location>
        <begin position="471"/>
        <end position="570"/>
    </location>
</feature>
<keyword evidence="3" id="KW-0732">Signal</keyword>
<reference evidence="6" key="1">
    <citation type="submission" date="2016-10" db="EMBL/GenBank/DDBJ databases">
        <authorList>
            <person name="Varghese N."/>
            <person name="Submissions S."/>
        </authorList>
    </citation>
    <scope>NUCLEOTIDE SEQUENCE [LARGE SCALE GENOMIC DNA]</scope>
    <source>
        <strain evidence="6">IMMIB L-1606</strain>
    </source>
</reference>
<dbReference type="InterPro" id="IPR050713">
    <property type="entry name" value="RTP_Phos/Ushers"/>
</dbReference>
<proteinExistence type="predicted"/>
<dbReference type="Gene3D" id="2.60.40.10">
    <property type="entry name" value="Immunoglobulins"/>
    <property type="match status" value="3"/>
</dbReference>
<dbReference type="CDD" id="cd00063">
    <property type="entry name" value="FN3"/>
    <property type="match status" value="2"/>
</dbReference>
<dbReference type="Pfam" id="PF13290">
    <property type="entry name" value="CHB_HEX_C_1"/>
    <property type="match status" value="1"/>
</dbReference>
<sequence>MKSPQHEPGGQRFRVRYGRAGTIAGVSAVLCATSLMAIPSANAAVPNFPDNLVVFPDRDFVTIEGYQDRVGQTALVEVTRKGAGVIGSAQGVVTAGDVAFEINHPGGYCWGAGTGLNVTPDIRPGDVVSIKFNGAEAGATTVQDAYVTEHSSLSGTTLTVKGHAGAGVNPAQMEQRIVEPALKDTSVGRRDVRAVPGPLTAEDGYSSSLVFGTDGTFTATYEFNDAATAEIAAAASGERAMAWEVEDADANRQGLTIAEFGELGGPGMGGCPNGPLQSGPAGPTNVKVAKVGGDLKVNWTPAQAVPGTPAITGYRAIAVGRTVNGSEQAETGVRISDPKAASTTIKGLTSGEEYDVYVVSVSSAGETFPAIPFIPETDTTQPTVAASPNGGTFPTAQELTLTASEQGSDIYYTLDGLDPVGSGGVAAEGAILYKDPVPVTATSKFTFAAIDPSGNVSDKGTVEFTITNDPVPAAPAFTGAPVAGKGTATVSWTAPDSGAAGLTITGYSVQAYTADGTPFGSAKKVAGDVTSLVYDGLAGDTQYRFTVRAGNSNGESPESAMSDPVTVQGDVVANAGPDQNVARRTTATAVTLDGTGSTATGATYQWRQVLSSPTDPDGVTLSGSTTLQPTFSLPVYRYPMTNKPLTFELAVTAGGVTKTDVVTVTPVPDRVTASQGQWKSRDFRVNGTSSAVGGTVTVRVGGPGGTIIGTAPVTAAAAPETGGVFTLRLRDGNAPATNPGNIWIESTLGGTAGPITVVNK</sequence>
<feature type="domain" description="Fibronectin type-III" evidence="4">
    <location>
        <begin position="279"/>
        <end position="383"/>
    </location>
</feature>